<dbReference type="PROSITE" id="PS00194">
    <property type="entry name" value="THIOREDOXIN_1"/>
    <property type="match status" value="1"/>
</dbReference>
<dbReference type="PANTHER" id="PTHR42852">
    <property type="entry name" value="THIOL:DISULFIDE INTERCHANGE PROTEIN DSBE"/>
    <property type="match status" value="1"/>
</dbReference>
<dbReference type="RefSeq" id="WP_162330157.1">
    <property type="nucleotide sequence ID" value="NZ_CP048113.1"/>
</dbReference>
<dbReference type="Pfam" id="PF00578">
    <property type="entry name" value="AhpC-TSA"/>
    <property type="match status" value="1"/>
</dbReference>
<evidence type="ECO:0000256" key="2">
    <source>
        <dbReference type="SAM" id="SignalP"/>
    </source>
</evidence>
<dbReference type="InterPro" id="IPR013766">
    <property type="entry name" value="Thioredoxin_domain"/>
</dbReference>
<dbReference type="PROSITE" id="PS51352">
    <property type="entry name" value="THIOREDOXIN_2"/>
    <property type="match status" value="1"/>
</dbReference>
<dbReference type="InterPro" id="IPR000866">
    <property type="entry name" value="AhpC/TSA"/>
</dbReference>
<reference evidence="4 5" key="1">
    <citation type="submission" date="2020-01" db="EMBL/GenBank/DDBJ databases">
        <title>Complete genome sequence of Chitinophaga sp. H33E-04 isolated from quinoa roots.</title>
        <authorList>
            <person name="Weon H.-Y."/>
            <person name="Lee S.A."/>
        </authorList>
    </citation>
    <scope>NUCLEOTIDE SEQUENCE [LARGE SCALE GENOMIC DNA]</scope>
    <source>
        <strain evidence="4 5">H33E-04</strain>
    </source>
</reference>
<protein>
    <submittedName>
        <fullName evidence="4">Redoxin domain-containing protein</fullName>
    </submittedName>
</protein>
<dbReference type="Gene3D" id="3.40.30.10">
    <property type="entry name" value="Glutaredoxin"/>
    <property type="match status" value="1"/>
</dbReference>
<dbReference type="EMBL" id="CP048113">
    <property type="protein sequence ID" value="QHS58454.1"/>
    <property type="molecule type" value="Genomic_DNA"/>
</dbReference>
<proteinExistence type="predicted"/>
<keyword evidence="5" id="KW-1185">Reference proteome</keyword>
<dbReference type="InterPro" id="IPR036249">
    <property type="entry name" value="Thioredoxin-like_sf"/>
</dbReference>
<accession>A0A6B9ZAW5</accession>
<keyword evidence="1" id="KW-0676">Redox-active center</keyword>
<dbReference type="SUPFAM" id="SSF52833">
    <property type="entry name" value="Thioredoxin-like"/>
    <property type="match status" value="1"/>
</dbReference>
<dbReference type="CDD" id="cd02966">
    <property type="entry name" value="TlpA_like_family"/>
    <property type="match status" value="1"/>
</dbReference>
<dbReference type="AlphaFoldDB" id="A0A6B9ZAW5"/>
<dbReference type="Proteomes" id="UP000476411">
    <property type="component" value="Chromosome"/>
</dbReference>
<evidence type="ECO:0000259" key="3">
    <source>
        <dbReference type="PROSITE" id="PS51352"/>
    </source>
</evidence>
<dbReference type="InterPro" id="IPR050553">
    <property type="entry name" value="Thioredoxin_ResA/DsbE_sf"/>
</dbReference>
<dbReference type="GO" id="GO:0016491">
    <property type="term" value="F:oxidoreductase activity"/>
    <property type="evidence" value="ECO:0007669"/>
    <property type="project" value="InterPro"/>
</dbReference>
<name>A0A6B9ZAW5_9BACT</name>
<sequence>MRKTIPVLLGAVLAAGIQTATAQKKPAADTLAKHYQALLKGSDADKAILTNELYALLKTKKEENWITAANNFYQLKKADVADSVQVAAEKRFPGGIVARGKALQVVYDEKDAVKKEELFQVWIRKYPPKKFGSERIIYDYARNAVGTAYTDAGNIPKALEYANSIESPFWKGQGWAGTAERLMKQGHYAEAKVLLKKAVDDAAAFRTTRKDEFGAKFAATGYPGYLSSYVACLFQEKQYDSALVYIKLAEKAEDPVRASVIEMYAKILLNKGDYAAAYEKLSGIAARGLLNPTTKGQLEEAFGKVRGGNFQSYLDSLKGHMNTAIEEEMAKQIINIPAPGFTLKDVDGNTVSLADFKGKTIVLDFWATWCGPCKASFPSMKKAMEKYKDDPNVKFLFVHTWEKEENATANAKKYITQNNYPFQVLMDLKDPKTGENKVVSSYEVKGIPTKFVIDRNGNIRFRFTGFTAGEDAAVGEVAAMINLANK</sequence>
<dbReference type="InterPro" id="IPR017937">
    <property type="entry name" value="Thioredoxin_CS"/>
</dbReference>
<dbReference type="Gene3D" id="1.25.40.10">
    <property type="entry name" value="Tetratricopeptide repeat domain"/>
    <property type="match status" value="1"/>
</dbReference>
<gene>
    <name evidence="4" type="ORF">GWR21_02245</name>
</gene>
<organism evidence="4 5">
    <name type="scientific">Chitinophaga agri</name>
    <dbReference type="NCBI Taxonomy" id="2703787"/>
    <lineage>
        <taxon>Bacteria</taxon>
        <taxon>Pseudomonadati</taxon>
        <taxon>Bacteroidota</taxon>
        <taxon>Chitinophagia</taxon>
        <taxon>Chitinophagales</taxon>
        <taxon>Chitinophagaceae</taxon>
        <taxon>Chitinophaga</taxon>
    </lineage>
</organism>
<feature type="domain" description="Thioredoxin" evidence="3">
    <location>
        <begin position="332"/>
        <end position="482"/>
    </location>
</feature>
<dbReference type="SUPFAM" id="SSF48452">
    <property type="entry name" value="TPR-like"/>
    <property type="match status" value="1"/>
</dbReference>
<feature type="signal peptide" evidence="2">
    <location>
        <begin position="1"/>
        <end position="22"/>
    </location>
</feature>
<evidence type="ECO:0000313" key="5">
    <source>
        <dbReference type="Proteomes" id="UP000476411"/>
    </source>
</evidence>
<dbReference type="InterPro" id="IPR011990">
    <property type="entry name" value="TPR-like_helical_dom_sf"/>
</dbReference>
<evidence type="ECO:0000313" key="4">
    <source>
        <dbReference type="EMBL" id="QHS58454.1"/>
    </source>
</evidence>
<dbReference type="PANTHER" id="PTHR42852:SF13">
    <property type="entry name" value="PROTEIN DIPZ"/>
    <property type="match status" value="1"/>
</dbReference>
<keyword evidence="2" id="KW-0732">Signal</keyword>
<feature type="chain" id="PRO_5025414851" evidence="2">
    <location>
        <begin position="23"/>
        <end position="486"/>
    </location>
</feature>
<evidence type="ECO:0000256" key="1">
    <source>
        <dbReference type="ARBA" id="ARBA00023284"/>
    </source>
</evidence>
<dbReference type="KEGG" id="chih:GWR21_02245"/>
<dbReference type="GO" id="GO:0006950">
    <property type="term" value="P:response to stress"/>
    <property type="evidence" value="ECO:0007669"/>
    <property type="project" value="UniProtKB-ARBA"/>
</dbReference>
<dbReference type="GO" id="GO:0016209">
    <property type="term" value="F:antioxidant activity"/>
    <property type="evidence" value="ECO:0007669"/>
    <property type="project" value="InterPro"/>
</dbReference>